<sequence length="61" mass="6574">MKKVILGLAALLGAGLSFNTSSAQQVEAQTYRPRESEQWADCSYVLGNCIELDTVVVMPIG</sequence>
<gene>
    <name evidence="1" type="ORF">LCGC14_0123550</name>
</gene>
<dbReference type="AlphaFoldDB" id="A0A0F9XNH6"/>
<dbReference type="EMBL" id="LAZR01000038">
    <property type="protein sequence ID" value="KKO00947.1"/>
    <property type="molecule type" value="Genomic_DNA"/>
</dbReference>
<accession>A0A0F9XNH6</accession>
<protein>
    <submittedName>
        <fullName evidence="1">Uncharacterized protein</fullName>
    </submittedName>
</protein>
<name>A0A0F9XNH6_9ZZZZ</name>
<reference evidence="1" key="1">
    <citation type="journal article" date="2015" name="Nature">
        <title>Complex archaea that bridge the gap between prokaryotes and eukaryotes.</title>
        <authorList>
            <person name="Spang A."/>
            <person name="Saw J.H."/>
            <person name="Jorgensen S.L."/>
            <person name="Zaremba-Niedzwiedzka K."/>
            <person name="Martijn J."/>
            <person name="Lind A.E."/>
            <person name="van Eijk R."/>
            <person name="Schleper C."/>
            <person name="Guy L."/>
            <person name="Ettema T.J."/>
        </authorList>
    </citation>
    <scope>NUCLEOTIDE SEQUENCE</scope>
</reference>
<proteinExistence type="predicted"/>
<comment type="caution">
    <text evidence="1">The sequence shown here is derived from an EMBL/GenBank/DDBJ whole genome shotgun (WGS) entry which is preliminary data.</text>
</comment>
<organism evidence="1">
    <name type="scientific">marine sediment metagenome</name>
    <dbReference type="NCBI Taxonomy" id="412755"/>
    <lineage>
        <taxon>unclassified sequences</taxon>
        <taxon>metagenomes</taxon>
        <taxon>ecological metagenomes</taxon>
    </lineage>
</organism>
<evidence type="ECO:0000313" key="1">
    <source>
        <dbReference type="EMBL" id="KKO00947.1"/>
    </source>
</evidence>